<evidence type="ECO:0000256" key="1">
    <source>
        <dbReference type="SAM" id="MobiDB-lite"/>
    </source>
</evidence>
<reference evidence="3" key="1">
    <citation type="journal article" date="2011" name="Proc. Natl. Acad. Sci. U.S.A.">
        <title>Genomic insights into the physiology and ecology of the marine filamentous cyanobacterium Lyngbya majuscula.</title>
        <authorList>
            <person name="Jones A.C."/>
            <person name="Monroe E.A."/>
            <person name="Podell S."/>
            <person name="Hess W.R."/>
            <person name="Klages S."/>
            <person name="Esquenazi E."/>
            <person name="Niessen S."/>
            <person name="Hoover H."/>
            <person name="Rothmann M."/>
            <person name="Lasken R.S."/>
            <person name="Yates J.R.III."/>
            <person name="Reinhardt R."/>
            <person name="Kube M."/>
            <person name="Burkart M.D."/>
            <person name="Allen E.E."/>
            <person name="Dorrestein P.C."/>
            <person name="Gerwick W.H."/>
            <person name="Gerwick L."/>
        </authorList>
    </citation>
    <scope>NUCLEOTIDE SEQUENCE [LARGE SCALE GENOMIC DNA]</scope>
    <source>
        <strain evidence="3">3L</strain>
    </source>
</reference>
<accession>F4XUL3</accession>
<proteinExistence type="predicted"/>
<dbReference type="EMBL" id="GL890932">
    <property type="protein sequence ID" value="EGJ31702.1"/>
    <property type="molecule type" value="Genomic_DNA"/>
</dbReference>
<gene>
    <name evidence="2" type="ORF">LYNGBM3L_33960</name>
</gene>
<sequence>PEKKAKQLAARAKLEQGDKLAEEGDVDGAIASLKSPRMEF</sequence>
<feature type="region of interest" description="Disordered" evidence="1">
    <location>
        <begin position="1"/>
        <end position="20"/>
    </location>
</feature>
<dbReference type="Proteomes" id="UP000003959">
    <property type="component" value="Unassembled WGS sequence"/>
</dbReference>
<keyword evidence="3" id="KW-1185">Reference proteome</keyword>
<evidence type="ECO:0000313" key="2">
    <source>
        <dbReference type="EMBL" id="EGJ31702.1"/>
    </source>
</evidence>
<organism evidence="2 3">
    <name type="scientific">Moorena producens 3L</name>
    <dbReference type="NCBI Taxonomy" id="489825"/>
    <lineage>
        <taxon>Bacteria</taxon>
        <taxon>Bacillati</taxon>
        <taxon>Cyanobacteriota</taxon>
        <taxon>Cyanophyceae</taxon>
        <taxon>Coleofasciculales</taxon>
        <taxon>Coleofasciculaceae</taxon>
        <taxon>Moorena</taxon>
    </lineage>
</organism>
<dbReference type="AlphaFoldDB" id="F4XUL3"/>
<dbReference type="HOGENOM" id="CLU_3281440_0_0_3"/>
<protein>
    <submittedName>
        <fullName evidence="2">Uncharacterized protein</fullName>
    </submittedName>
</protein>
<evidence type="ECO:0000313" key="3">
    <source>
        <dbReference type="Proteomes" id="UP000003959"/>
    </source>
</evidence>
<feature type="non-terminal residue" evidence="2">
    <location>
        <position position="1"/>
    </location>
</feature>
<name>F4XUL3_9CYAN</name>